<organism evidence="2 3">
    <name type="scientific">Mycobacterium kiyosense</name>
    <dbReference type="NCBI Taxonomy" id="2871094"/>
    <lineage>
        <taxon>Bacteria</taxon>
        <taxon>Bacillati</taxon>
        <taxon>Actinomycetota</taxon>
        <taxon>Actinomycetes</taxon>
        <taxon>Mycobacteriales</taxon>
        <taxon>Mycobacteriaceae</taxon>
        <taxon>Mycobacterium</taxon>
    </lineage>
</organism>
<keyword evidence="3" id="KW-1185">Reference proteome</keyword>
<evidence type="ECO:0000313" key="1">
    <source>
        <dbReference type="EMBL" id="GLB82397.1"/>
    </source>
</evidence>
<dbReference type="SUPFAM" id="SSF51905">
    <property type="entry name" value="FAD/NAD(P)-binding domain"/>
    <property type="match status" value="1"/>
</dbReference>
<reference evidence="2" key="1">
    <citation type="submission" date="2022-08" db="EMBL/GenBank/DDBJ databases">
        <title>Mycobacterium kiyosense sp. nov., scotochromogenic slow-glowing species isolated from respiratory specimens.</title>
        <authorList>
            <person name="Fukano H."/>
            <person name="Kazumi Y."/>
            <person name="Sakagami N."/>
            <person name="Ato M."/>
            <person name="Mitarai S."/>
            <person name="Hoshino Y."/>
        </authorList>
    </citation>
    <scope>NUCLEOTIDE SEQUENCE</scope>
    <source>
        <strain evidence="2">1413</strain>
        <strain evidence="1">SRL2020-028</strain>
    </source>
</reference>
<accession>A0A9P3Q7N1</accession>
<dbReference type="Pfam" id="PF13450">
    <property type="entry name" value="NAD_binding_8"/>
    <property type="match status" value="1"/>
</dbReference>
<dbReference type="PANTHER" id="PTHR10668:SF103">
    <property type="entry name" value="PYRIDINE NUCLEOTIDE-DISULFIDE OXIDOREDUCTASE DOMAIN-CONTAINING PROTEIN 2"/>
    <property type="match status" value="1"/>
</dbReference>
<evidence type="ECO:0000313" key="3">
    <source>
        <dbReference type="Proteomes" id="UP001064782"/>
    </source>
</evidence>
<dbReference type="EMBL" id="BRZI01000016">
    <property type="protein sequence ID" value="GLD30665.1"/>
    <property type="molecule type" value="Genomic_DNA"/>
</dbReference>
<dbReference type="InterPro" id="IPR036188">
    <property type="entry name" value="FAD/NAD-bd_sf"/>
</dbReference>
<dbReference type="EMBL" id="BRXE01000011">
    <property type="protein sequence ID" value="GLB82397.1"/>
    <property type="molecule type" value="Genomic_DNA"/>
</dbReference>
<comment type="caution">
    <text evidence="2">The sequence shown here is derived from an EMBL/GenBank/DDBJ whole genome shotgun (WGS) entry which is preliminary data.</text>
</comment>
<dbReference type="Proteomes" id="UP001064782">
    <property type="component" value="Unassembled WGS sequence"/>
</dbReference>
<sequence>MIGAGHNGLTAACKLARAGLDVHVVEAGATFGGQSTTLRLVESAPNHRISPYAVDDIFLTAGGLVDELELRRFGYRDVYIDPSYVYLHPDGATLAFWKDARRTAEEIRVFSPADADAYLELIRTVDALLDIALPIMRSNPHRPGFKTLLAVAGKAAKGARRLPQTAWFAVDSAAQALAERFSHPIVRSALAQLSATCVGPINTNGSAIALMAPGFPHRFGTRRPVGGTYTLIAALLNNLRDAGGTAATNSPVREIIISGGRATGVRLADGRQFGARVGVIASCDPVQTLGRLLPAGALDRVTQARVDHIPTSADGASASKVDIALRGRLRLDRHQKTRKRSGRDDFDVRLPAQLIADSLESVARSAEICRLGQFPDDDIHMFTCIASQADPSLAPEGQDTLYLYAPITPVNPVSGWETLELKASDRIVAKAAEFFDGIEDLEIGRCMQSPPEMARRVNASLGSTVMHVDYLPHRLGPLRPARGLGGYRTPVERLYLGGSGSHPGFGMTGLPGRLSAAELLRDHHRQAR</sequence>
<gene>
    <name evidence="2" type="primary">crtO_5</name>
    <name evidence="2" type="ORF">Mkiyose1413_25480</name>
    <name evidence="1" type="ORF">SRL2020028_16530</name>
</gene>
<evidence type="ECO:0000313" key="2">
    <source>
        <dbReference type="EMBL" id="GLD30665.1"/>
    </source>
</evidence>
<dbReference type="PANTHER" id="PTHR10668">
    <property type="entry name" value="PHYTOENE DEHYDROGENASE"/>
    <property type="match status" value="1"/>
</dbReference>
<dbReference type="Proteomes" id="UP001165663">
    <property type="component" value="Unassembled WGS sequence"/>
</dbReference>
<dbReference type="Gene3D" id="3.50.50.60">
    <property type="entry name" value="FAD/NAD(P)-binding domain"/>
    <property type="match status" value="2"/>
</dbReference>
<dbReference type="GO" id="GO:0005829">
    <property type="term" value="C:cytosol"/>
    <property type="evidence" value="ECO:0007669"/>
    <property type="project" value="TreeGrafter"/>
</dbReference>
<dbReference type="AlphaFoldDB" id="A0A9P3Q7N1"/>
<proteinExistence type="predicted"/>
<name>A0A9P3Q7N1_9MYCO</name>
<protein>
    <submittedName>
        <fullName evidence="2">Beta-carotene ketolase</fullName>
    </submittedName>
</protein>